<protein>
    <submittedName>
        <fullName evidence="1">Uncharacterized protein</fullName>
    </submittedName>
</protein>
<keyword evidence="2" id="KW-1185">Reference proteome</keyword>
<dbReference type="AlphaFoldDB" id="A0A1E3QTA6"/>
<reference evidence="2" key="1">
    <citation type="submission" date="2016-05" db="EMBL/GenBank/DDBJ databases">
        <title>Comparative genomics of biotechnologically important yeasts.</title>
        <authorList>
            <consortium name="DOE Joint Genome Institute"/>
            <person name="Riley R."/>
            <person name="Haridas S."/>
            <person name="Wolfe K.H."/>
            <person name="Lopes M.R."/>
            <person name="Hittinger C.T."/>
            <person name="Goker M."/>
            <person name="Salamov A."/>
            <person name="Wisecaver J."/>
            <person name="Long T.M."/>
            <person name="Aerts A.L."/>
            <person name="Barry K."/>
            <person name="Choi C."/>
            <person name="Clum A."/>
            <person name="Coughlan A.Y."/>
            <person name="Deshpande S."/>
            <person name="Douglass A.P."/>
            <person name="Hanson S.J."/>
            <person name="Klenk H.-P."/>
            <person name="Labutti K."/>
            <person name="Lapidus A."/>
            <person name="Lindquist E."/>
            <person name="Lipzen A."/>
            <person name="Meier-Kolthoff J.P."/>
            <person name="Ohm R.A."/>
            <person name="Otillar R.P."/>
            <person name="Pangilinan J."/>
            <person name="Peng Y."/>
            <person name="Rokas A."/>
            <person name="Rosa C.A."/>
            <person name="Scheuner C."/>
            <person name="Sibirny A.A."/>
            <person name="Slot J.C."/>
            <person name="Stielow J.B."/>
            <person name="Sun H."/>
            <person name="Kurtzman C.P."/>
            <person name="Blackwell M."/>
            <person name="Grigoriev I.V."/>
            <person name="Jeffries T.W."/>
        </authorList>
    </citation>
    <scope>NUCLEOTIDE SEQUENCE [LARGE SCALE GENOMIC DNA]</scope>
    <source>
        <strain evidence="2">NRRL Y-12698</strain>
    </source>
</reference>
<dbReference type="EMBL" id="KV454428">
    <property type="protein sequence ID" value="ODQ80935.1"/>
    <property type="molecule type" value="Genomic_DNA"/>
</dbReference>
<evidence type="ECO:0000313" key="1">
    <source>
        <dbReference type="EMBL" id="ODQ80935.1"/>
    </source>
</evidence>
<sequence>MLAVNNYQYIHDTVKGSHNAAGSNGHAENLALESDLVRERLKAGHHSGDETGKLQYDT</sequence>
<gene>
    <name evidence="1" type="ORF">BABINDRAFT_160371</name>
</gene>
<evidence type="ECO:0000313" key="2">
    <source>
        <dbReference type="Proteomes" id="UP000094336"/>
    </source>
</evidence>
<proteinExistence type="predicted"/>
<organism evidence="1 2">
    <name type="scientific">Babjeviella inositovora NRRL Y-12698</name>
    <dbReference type="NCBI Taxonomy" id="984486"/>
    <lineage>
        <taxon>Eukaryota</taxon>
        <taxon>Fungi</taxon>
        <taxon>Dikarya</taxon>
        <taxon>Ascomycota</taxon>
        <taxon>Saccharomycotina</taxon>
        <taxon>Pichiomycetes</taxon>
        <taxon>Serinales incertae sedis</taxon>
        <taxon>Babjeviella</taxon>
    </lineage>
</organism>
<dbReference type="RefSeq" id="XP_018986263.1">
    <property type="nucleotide sequence ID" value="XM_019128196.1"/>
</dbReference>
<accession>A0A1E3QTA6</accession>
<name>A0A1E3QTA6_9ASCO</name>
<dbReference type="Proteomes" id="UP000094336">
    <property type="component" value="Unassembled WGS sequence"/>
</dbReference>
<dbReference type="GeneID" id="30146049"/>